<organism evidence="1 2">
    <name type="scientific">Actinomadura sediminis</name>
    <dbReference type="NCBI Taxonomy" id="1038904"/>
    <lineage>
        <taxon>Bacteria</taxon>
        <taxon>Bacillati</taxon>
        <taxon>Actinomycetota</taxon>
        <taxon>Actinomycetes</taxon>
        <taxon>Streptosporangiales</taxon>
        <taxon>Thermomonosporaceae</taxon>
        <taxon>Actinomadura</taxon>
    </lineage>
</organism>
<dbReference type="EMBL" id="JBHTJA010000043">
    <property type="protein sequence ID" value="MFD0902873.1"/>
    <property type="molecule type" value="Genomic_DNA"/>
</dbReference>
<evidence type="ECO:0000313" key="1">
    <source>
        <dbReference type="EMBL" id="MFD0902873.1"/>
    </source>
</evidence>
<evidence type="ECO:0000313" key="2">
    <source>
        <dbReference type="Proteomes" id="UP001596972"/>
    </source>
</evidence>
<proteinExistence type="predicted"/>
<reference evidence="2" key="1">
    <citation type="journal article" date="2019" name="Int. J. Syst. Evol. Microbiol.">
        <title>The Global Catalogue of Microorganisms (GCM) 10K type strain sequencing project: providing services to taxonomists for standard genome sequencing and annotation.</title>
        <authorList>
            <consortium name="The Broad Institute Genomics Platform"/>
            <consortium name="The Broad Institute Genome Sequencing Center for Infectious Disease"/>
            <person name="Wu L."/>
            <person name="Ma J."/>
        </authorList>
    </citation>
    <scope>NUCLEOTIDE SEQUENCE [LARGE SCALE GENOMIC DNA]</scope>
    <source>
        <strain evidence="2">JCM 31202</strain>
    </source>
</reference>
<dbReference type="RefSeq" id="WP_378301091.1">
    <property type="nucleotide sequence ID" value="NZ_JBHTJA010000043.1"/>
</dbReference>
<dbReference type="Proteomes" id="UP001596972">
    <property type="component" value="Unassembled WGS sequence"/>
</dbReference>
<sequence>MTAKRKPAVPPRPIAAGDVVAAFCAELGEWTAAQIVGIDAEWEKAAVLDLDWSGPEPMSVGELGDVTPLRMTHHSWNGNLAYCNFEWVLPRSYKVVGRMPLLHDGPSSSYGFGWRLGDRLARQRRWDAGVREDPPTPWKLTCTGDEVDGTAEARPDVTHLAVRDVGTLDCGRIARLFPNLTNLDLRGDLGLLAAAGRLNELTALKELSIADLFGMTKEDRLKPRCTPHLEALYLDGVPAEYANAMRSTWRPEIPNGTHVEIRGARKPEWVAENRDNPLRDWDGRGNISKTNFKKSVAQYKATRHAVMAVFSEGAGADRPQRLTGIGREFGEAFNEFDRRAGFIETVEREELFDVLHRIAKDAEAAFGLEPGWVFESLASGTESVRDW</sequence>
<gene>
    <name evidence="1" type="ORF">ACFQ11_20920</name>
</gene>
<accession>A0ABW3ER98</accession>
<evidence type="ECO:0008006" key="3">
    <source>
        <dbReference type="Google" id="ProtNLM"/>
    </source>
</evidence>
<keyword evidence="2" id="KW-1185">Reference proteome</keyword>
<protein>
    <recommendedName>
        <fullName evidence="3">Leucine-rich repeat domain-containing protein</fullName>
    </recommendedName>
</protein>
<name>A0ABW3ER98_9ACTN</name>
<comment type="caution">
    <text evidence="1">The sequence shown here is derived from an EMBL/GenBank/DDBJ whole genome shotgun (WGS) entry which is preliminary data.</text>
</comment>